<dbReference type="Proteomes" id="UP000007993">
    <property type="component" value="Unassembled WGS sequence"/>
</dbReference>
<protein>
    <submittedName>
        <fullName evidence="2">Uncharacterized protein</fullName>
    </submittedName>
</protein>
<comment type="caution">
    <text evidence="2">The sequence shown here is derived from an EMBL/GenBank/DDBJ whole genome shotgun (WGS) entry which is preliminary data.</text>
</comment>
<proteinExistence type="predicted"/>
<accession>K5EB71</accession>
<gene>
    <name evidence="2" type="ORF">RBSH_01775</name>
</gene>
<reference evidence="2 3" key="1">
    <citation type="journal article" date="2013" name="Mar. Genomics">
        <title>Expression of sulfatases in Rhodopirellula baltica and the diversity of sulfatases in the genus Rhodopirellula.</title>
        <authorList>
            <person name="Wegner C.E."/>
            <person name="Richter-Heitmann T."/>
            <person name="Klindworth A."/>
            <person name="Klockow C."/>
            <person name="Richter M."/>
            <person name="Achstetter T."/>
            <person name="Glockner F.O."/>
            <person name="Harder J."/>
        </authorList>
    </citation>
    <scope>NUCLEOTIDE SEQUENCE [LARGE SCALE GENOMIC DNA]</scope>
    <source>
        <strain evidence="2 3">SH28</strain>
    </source>
</reference>
<evidence type="ECO:0000313" key="2">
    <source>
        <dbReference type="EMBL" id="EKK03081.1"/>
    </source>
</evidence>
<dbReference type="EMBL" id="AMCW01000040">
    <property type="protein sequence ID" value="EKK03081.1"/>
    <property type="molecule type" value="Genomic_DNA"/>
</dbReference>
<feature type="region of interest" description="Disordered" evidence="1">
    <location>
        <begin position="102"/>
        <end position="121"/>
    </location>
</feature>
<evidence type="ECO:0000256" key="1">
    <source>
        <dbReference type="SAM" id="MobiDB-lite"/>
    </source>
</evidence>
<sequence length="121" mass="12744">MTQLSLFDAIAPVSPVIASVSATAAPATHTAPATQSSVMPIIAASKSNGSDNTLLALAELIREGREQLKAQRASTERPIQRIGDLAQAVLRRHDLVARRRAASQQKASDFDAADDNVQVAS</sequence>
<name>K5EB71_RHOBT</name>
<organism evidence="2 3">
    <name type="scientific">Rhodopirellula baltica SH28</name>
    <dbReference type="NCBI Taxonomy" id="993517"/>
    <lineage>
        <taxon>Bacteria</taxon>
        <taxon>Pseudomonadati</taxon>
        <taxon>Planctomycetota</taxon>
        <taxon>Planctomycetia</taxon>
        <taxon>Pirellulales</taxon>
        <taxon>Pirellulaceae</taxon>
        <taxon>Rhodopirellula</taxon>
    </lineage>
</organism>
<dbReference type="AlphaFoldDB" id="K5EB71"/>
<dbReference type="RefSeq" id="WP_007331631.1">
    <property type="nucleotide sequence ID" value="NZ_AMCW01000040.1"/>
</dbReference>
<evidence type="ECO:0000313" key="3">
    <source>
        <dbReference type="Proteomes" id="UP000007993"/>
    </source>
</evidence>
<dbReference type="PATRIC" id="fig|993517.3.peg.1924"/>